<name>A0A382AEP5_9ZZZZ</name>
<reference evidence="1" key="1">
    <citation type="submission" date="2018-05" db="EMBL/GenBank/DDBJ databases">
        <authorList>
            <person name="Lanie J.A."/>
            <person name="Ng W.-L."/>
            <person name="Kazmierczak K.M."/>
            <person name="Andrzejewski T.M."/>
            <person name="Davidsen T.M."/>
            <person name="Wayne K.J."/>
            <person name="Tettelin H."/>
            <person name="Glass J.I."/>
            <person name="Rusch D."/>
            <person name="Podicherti R."/>
            <person name="Tsui H.-C.T."/>
            <person name="Winkler M.E."/>
        </authorList>
    </citation>
    <scope>NUCLEOTIDE SEQUENCE</scope>
</reference>
<dbReference type="EMBL" id="UINC01025076">
    <property type="protein sequence ID" value="SVA99986.1"/>
    <property type="molecule type" value="Genomic_DNA"/>
</dbReference>
<evidence type="ECO:0000313" key="1">
    <source>
        <dbReference type="EMBL" id="SVA99986.1"/>
    </source>
</evidence>
<gene>
    <name evidence="1" type="ORF">METZ01_LOCUS152840</name>
</gene>
<organism evidence="1">
    <name type="scientific">marine metagenome</name>
    <dbReference type="NCBI Taxonomy" id="408172"/>
    <lineage>
        <taxon>unclassified sequences</taxon>
        <taxon>metagenomes</taxon>
        <taxon>ecological metagenomes</taxon>
    </lineage>
</organism>
<proteinExistence type="predicted"/>
<dbReference type="AlphaFoldDB" id="A0A382AEP5"/>
<protein>
    <submittedName>
        <fullName evidence="1">Uncharacterized protein</fullName>
    </submittedName>
</protein>
<accession>A0A382AEP5</accession>
<sequence length="64" mass="7353">MLASDSKKKKEIIDLLSSIRLEIQAYPRPIAGCDDQFNSLLSERDRLTQKLYRLVQTGQDSENL</sequence>